<feature type="compositionally biased region" description="Basic and acidic residues" evidence="2">
    <location>
        <begin position="9"/>
        <end position="23"/>
    </location>
</feature>
<reference evidence="5" key="1">
    <citation type="journal article" date="2023" name="Insect Mol. Biol.">
        <title>Genome sequencing provides insights into the evolution of gene families encoding plant cell wall-degrading enzymes in longhorned beetles.</title>
        <authorList>
            <person name="Shin N.R."/>
            <person name="Okamura Y."/>
            <person name="Kirsch R."/>
            <person name="Pauchet Y."/>
        </authorList>
    </citation>
    <scope>NUCLEOTIDE SEQUENCE</scope>
    <source>
        <strain evidence="5">AMC_N1</strain>
    </source>
</reference>
<dbReference type="GO" id="GO:0005737">
    <property type="term" value="C:cytoplasm"/>
    <property type="evidence" value="ECO:0007669"/>
    <property type="project" value="TreeGrafter"/>
</dbReference>
<accession>A0AAV8Z3W2</accession>
<dbReference type="SMART" id="SM00552">
    <property type="entry name" value="ADEAMc"/>
    <property type="match status" value="1"/>
</dbReference>
<dbReference type="SUPFAM" id="SSF54768">
    <property type="entry name" value="dsRNA-binding domain-like"/>
    <property type="match status" value="3"/>
</dbReference>
<dbReference type="GO" id="GO:0003725">
    <property type="term" value="F:double-stranded RNA binding"/>
    <property type="evidence" value="ECO:0007669"/>
    <property type="project" value="TreeGrafter"/>
</dbReference>
<gene>
    <name evidence="5" type="ORF">NQ318_017388</name>
</gene>
<sequence>MANEVADLPSDHNAENSKKRPAEDLPNQLPKRINGNSIDINENNPISILNEVGIGVKYEVIEQNGPPHNPVFKVSVEVDGHTYYGTGNSKKAAKSAAAIEALKSDIQFSNNDSPKQLPKRKKGNSININEKNPISILNEVRLGLKYEVIEQSGPSHNPVFKVSVEVDGHTYYGTGNSKKAAKSEAAIEALKSFIQFPNNGTIVSTNTVSNDKMDFTSDQIVNKGNNSAKISSKKMTPKGPVMLLNELYPGAEYDCSSNETDPFARYKITITIGNESFSGTGTSKKLAKNAAARSALNKLAAPSEMSESLPNIYGYSNKEDQEKADTIGRLVNEKFAALLANDLTHIKRKVLAGIVMTKSSSLTDAEVIAVTTGTKCVSGEYMSINGGSLNDMHAEIISRRCLLKYFYDQLELNSTCTLIRLLAGMLAYLAPHEENSPIDKHPNRSSRGQLRTKIESGEGTIPVKGAMFQTWDGIIQGERLLTMSCSDKICRWNVLGLQGALLSHFIEPVYLKTIVLGSLMKETHLYRAICGRIEQTLEGLPPPYLLNRPSMLRLSSLEVRQPQKAPNFAVIWVKGLPGPEIINTVMGKPDEGVSVVSKQQLATRFAKLVGTLPSITHINESPGTYDEAKHAVPSFKMAKECLFTAFKKAQLGSWVTKPIEQDMFELTV</sequence>
<feature type="domain" description="A to I editase" evidence="4">
    <location>
        <begin position="369"/>
        <end position="664"/>
    </location>
</feature>
<dbReference type="GO" id="GO:0006382">
    <property type="term" value="P:adenosine to inosine editing"/>
    <property type="evidence" value="ECO:0007669"/>
    <property type="project" value="TreeGrafter"/>
</dbReference>
<dbReference type="AlphaFoldDB" id="A0AAV8Z3W2"/>
<dbReference type="PROSITE" id="PS50141">
    <property type="entry name" value="A_DEAMIN_EDITASE"/>
    <property type="match status" value="1"/>
</dbReference>
<dbReference type="GO" id="GO:0008251">
    <property type="term" value="F:tRNA-specific adenosine deaminase activity"/>
    <property type="evidence" value="ECO:0007669"/>
    <property type="project" value="TreeGrafter"/>
</dbReference>
<feature type="domain" description="DRBM" evidence="3">
    <location>
        <begin position="129"/>
        <end position="195"/>
    </location>
</feature>
<feature type="domain" description="DRBM" evidence="3">
    <location>
        <begin position="44"/>
        <end position="107"/>
    </location>
</feature>
<proteinExistence type="predicted"/>
<dbReference type="Proteomes" id="UP001162162">
    <property type="component" value="Unassembled WGS sequence"/>
</dbReference>
<dbReference type="Pfam" id="PF00035">
    <property type="entry name" value="dsrm"/>
    <property type="match status" value="3"/>
</dbReference>
<dbReference type="EMBL" id="JAPWTK010000018">
    <property type="protein sequence ID" value="KAJ8958245.1"/>
    <property type="molecule type" value="Genomic_DNA"/>
</dbReference>
<feature type="region of interest" description="Disordered" evidence="2">
    <location>
        <begin position="1"/>
        <end position="37"/>
    </location>
</feature>
<name>A0AAV8Z3W2_9CUCU</name>
<evidence type="ECO:0000313" key="6">
    <source>
        <dbReference type="Proteomes" id="UP001162162"/>
    </source>
</evidence>
<dbReference type="GO" id="GO:0006396">
    <property type="term" value="P:RNA processing"/>
    <property type="evidence" value="ECO:0007669"/>
    <property type="project" value="InterPro"/>
</dbReference>
<dbReference type="PROSITE" id="PS50137">
    <property type="entry name" value="DS_RBD"/>
    <property type="match status" value="3"/>
</dbReference>
<dbReference type="InterPro" id="IPR014720">
    <property type="entry name" value="dsRBD_dom"/>
</dbReference>
<comment type="caution">
    <text evidence="5">The sequence shown here is derived from an EMBL/GenBank/DDBJ whole genome shotgun (WGS) entry which is preliminary data.</text>
</comment>
<dbReference type="Pfam" id="PF02137">
    <property type="entry name" value="A_deamin"/>
    <property type="match status" value="2"/>
</dbReference>
<protein>
    <recommendedName>
        <fullName evidence="7">Double-stranded RNA-specific editase Adar</fullName>
    </recommendedName>
</protein>
<feature type="domain" description="DRBM" evidence="3">
    <location>
        <begin position="265"/>
        <end position="301"/>
    </location>
</feature>
<dbReference type="PANTHER" id="PTHR10910">
    <property type="entry name" value="EUKARYOTE SPECIFIC DSRNA BINDING PROTEIN"/>
    <property type="match status" value="1"/>
</dbReference>
<organism evidence="5 6">
    <name type="scientific">Aromia moschata</name>
    <dbReference type="NCBI Taxonomy" id="1265417"/>
    <lineage>
        <taxon>Eukaryota</taxon>
        <taxon>Metazoa</taxon>
        <taxon>Ecdysozoa</taxon>
        <taxon>Arthropoda</taxon>
        <taxon>Hexapoda</taxon>
        <taxon>Insecta</taxon>
        <taxon>Pterygota</taxon>
        <taxon>Neoptera</taxon>
        <taxon>Endopterygota</taxon>
        <taxon>Coleoptera</taxon>
        <taxon>Polyphaga</taxon>
        <taxon>Cucujiformia</taxon>
        <taxon>Chrysomeloidea</taxon>
        <taxon>Cerambycidae</taxon>
        <taxon>Cerambycinae</taxon>
        <taxon>Callichromatini</taxon>
        <taxon>Aromia</taxon>
    </lineage>
</organism>
<evidence type="ECO:0000256" key="2">
    <source>
        <dbReference type="SAM" id="MobiDB-lite"/>
    </source>
</evidence>
<dbReference type="InterPro" id="IPR002466">
    <property type="entry name" value="A_deamin"/>
</dbReference>
<evidence type="ECO:0000259" key="3">
    <source>
        <dbReference type="PROSITE" id="PS50137"/>
    </source>
</evidence>
<dbReference type="GO" id="GO:0005730">
    <property type="term" value="C:nucleolus"/>
    <property type="evidence" value="ECO:0007669"/>
    <property type="project" value="TreeGrafter"/>
</dbReference>
<evidence type="ECO:0008006" key="7">
    <source>
        <dbReference type="Google" id="ProtNLM"/>
    </source>
</evidence>
<dbReference type="GO" id="GO:0010468">
    <property type="term" value="P:regulation of gene expression"/>
    <property type="evidence" value="ECO:0007669"/>
    <property type="project" value="UniProtKB-ARBA"/>
</dbReference>
<dbReference type="Gene3D" id="3.30.160.20">
    <property type="match status" value="3"/>
</dbReference>
<dbReference type="SMART" id="SM00358">
    <property type="entry name" value="DSRM"/>
    <property type="match status" value="3"/>
</dbReference>
<dbReference type="PANTHER" id="PTHR10910:SF62">
    <property type="entry name" value="AT07585P-RELATED"/>
    <property type="match status" value="1"/>
</dbReference>
<evidence type="ECO:0000256" key="1">
    <source>
        <dbReference type="PROSITE-ProRule" id="PRU00266"/>
    </source>
</evidence>
<dbReference type="GO" id="GO:0003726">
    <property type="term" value="F:double-stranded RNA adenosine deaminase activity"/>
    <property type="evidence" value="ECO:0007669"/>
    <property type="project" value="TreeGrafter"/>
</dbReference>
<evidence type="ECO:0000313" key="5">
    <source>
        <dbReference type="EMBL" id="KAJ8958245.1"/>
    </source>
</evidence>
<keyword evidence="6" id="KW-1185">Reference proteome</keyword>
<evidence type="ECO:0000259" key="4">
    <source>
        <dbReference type="PROSITE" id="PS50141"/>
    </source>
</evidence>
<keyword evidence="1" id="KW-0694">RNA-binding</keyword>